<gene>
    <name evidence="1" type="ORF">TS59_0138</name>
</gene>
<comment type="caution">
    <text evidence="1">The sequence shown here is derived from an EMBL/GenBank/DDBJ whole genome shotgun (WGS) entry which is preliminary data.</text>
</comment>
<evidence type="ECO:0000313" key="2">
    <source>
        <dbReference type="Proteomes" id="UP000033624"/>
    </source>
</evidence>
<organism evidence="1 2">
    <name type="scientific">Mycoplasma mycoides subsp. mycoides</name>
    <dbReference type="NCBI Taxonomy" id="2103"/>
    <lineage>
        <taxon>Bacteria</taxon>
        <taxon>Bacillati</taxon>
        <taxon>Mycoplasmatota</taxon>
        <taxon>Mollicutes</taxon>
        <taxon>Mycoplasmataceae</taxon>
        <taxon>Mycoplasma</taxon>
    </lineage>
</organism>
<dbReference type="Proteomes" id="UP000033624">
    <property type="component" value="Unassembled WGS sequence"/>
</dbReference>
<reference evidence="1 2" key="1">
    <citation type="submission" date="2015-02" db="EMBL/GenBank/DDBJ databases">
        <title>Mycoplasma mycoides subsp. mycoides strain:B237 Genome sequencing.</title>
        <authorList>
            <person name="Fischer A."/>
            <person name="Santana-Cruz I."/>
            <person name="Schieck E."/>
            <person name="Gourle H."/>
            <person name="Lambert M."/>
            <person name="Nadendla S."/>
            <person name="Miller R.A."/>
            <person name="Weber J."/>
            <person name="Bongcam-Rudloff E."/>
            <person name="Vashee S."/>
            <person name="Frey J."/>
            <person name="Jores J."/>
        </authorList>
    </citation>
    <scope>NUCLEOTIDE SEQUENCE [LARGE SCALE GENOMIC DNA]</scope>
    <source>
        <strain evidence="1 2">B237</strain>
    </source>
</reference>
<proteinExistence type="predicted"/>
<evidence type="ECO:0000313" key="1">
    <source>
        <dbReference type="EMBL" id="KJQ46403.1"/>
    </source>
</evidence>
<name>A0AAE2EIR3_MYCMY</name>
<dbReference type="KEGG" id="mmyi:mycmycITA_00132"/>
<sequence>MIGHIIDGEFIKKEEIKKEISFKYYGDYELAKSVSQDIWNDLKEVSHIAA</sequence>
<dbReference type="AlphaFoldDB" id="A0AAE2EIR3"/>
<dbReference type="EMBL" id="LAEW01000001">
    <property type="protein sequence ID" value="KJQ46403.1"/>
    <property type="molecule type" value="Genomic_DNA"/>
</dbReference>
<accession>A0AAE2EIR3</accession>
<protein>
    <submittedName>
        <fullName evidence="1">Uncharacterized protein</fullName>
    </submittedName>
</protein>